<comment type="caution">
    <text evidence="2">The sequence shown here is derived from an EMBL/GenBank/DDBJ whole genome shotgun (WGS) entry which is preliminary data.</text>
</comment>
<gene>
    <name evidence="1" type="ORF">JYZ213_LOCUS11798</name>
    <name evidence="2" type="ORF">OXD698_LOCUS864</name>
</gene>
<evidence type="ECO:0000313" key="1">
    <source>
        <dbReference type="EMBL" id="CAF0924365.1"/>
    </source>
</evidence>
<protein>
    <submittedName>
        <fullName evidence="2">Uncharacterized protein</fullName>
    </submittedName>
</protein>
<proteinExistence type="predicted"/>
<organism evidence="2 3">
    <name type="scientific">Adineta steineri</name>
    <dbReference type="NCBI Taxonomy" id="433720"/>
    <lineage>
        <taxon>Eukaryota</taxon>
        <taxon>Metazoa</taxon>
        <taxon>Spiralia</taxon>
        <taxon>Gnathifera</taxon>
        <taxon>Rotifera</taxon>
        <taxon>Eurotatoria</taxon>
        <taxon>Bdelloidea</taxon>
        <taxon>Adinetida</taxon>
        <taxon>Adinetidae</taxon>
        <taxon>Adineta</taxon>
    </lineage>
</organism>
<dbReference type="Proteomes" id="UP000663844">
    <property type="component" value="Unassembled WGS sequence"/>
</dbReference>
<evidence type="ECO:0000313" key="3">
    <source>
        <dbReference type="Proteomes" id="UP000663844"/>
    </source>
</evidence>
<dbReference type="AlphaFoldDB" id="A0A818GSE1"/>
<dbReference type="EMBL" id="CAJOAZ010000023">
    <property type="protein sequence ID" value="CAF3493296.1"/>
    <property type="molecule type" value="Genomic_DNA"/>
</dbReference>
<evidence type="ECO:0000313" key="2">
    <source>
        <dbReference type="EMBL" id="CAF3493296.1"/>
    </source>
</evidence>
<dbReference type="Proteomes" id="UP000663845">
    <property type="component" value="Unassembled WGS sequence"/>
</dbReference>
<accession>A0A818GSE1</accession>
<sequence>MGRFLSDIFSARLQSCWLTVSRTSRISGEVIILLQGQFQFRIGHGDTNQYEHHQFDACKMGIIALQLSAHKCHALKNIGKNTNWFASYYLKSKEITKPPVDKEGCKKMLLT</sequence>
<dbReference type="EMBL" id="CAJNOG010000090">
    <property type="protein sequence ID" value="CAF0924365.1"/>
    <property type="molecule type" value="Genomic_DNA"/>
</dbReference>
<name>A0A818GSE1_9BILA</name>
<reference evidence="2" key="1">
    <citation type="submission" date="2021-02" db="EMBL/GenBank/DDBJ databases">
        <authorList>
            <person name="Nowell W R."/>
        </authorList>
    </citation>
    <scope>NUCLEOTIDE SEQUENCE</scope>
</reference>